<dbReference type="EMBL" id="JASCZI010182334">
    <property type="protein sequence ID" value="MED6187674.1"/>
    <property type="molecule type" value="Genomic_DNA"/>
</dbReference>
<comment type="caution">
    <text evidence="1">The sequence shown here is derived from an EMBL/GenBank/DDBJ whole genome shotgun (WGS) entry which is preliminary data.</text>
</comment>
<sequence length="142" mass="16142">MGKEWRRREGGIDIGDYCCRWEWKTREREGCNRRRAGSSATVAMAGLALLSHCNFLVSHVRRNYHGIATMLLPSSLQESMVDPKGESGFLLFLRTLLDVLMLFAFFDLEEFRDQTIPIAAHPLKPLQFAIGLTNGAVYVIEH</sequence>
<evidence type="ECO:0000313" key="2">
    <source>
        <dbReference type="Proteomes" id="UP001341840"/>
    </source>
</evidence>
<reference evidence="1 2" key="1">
    <citation type="journal article" date="2023" name="Plants (Basel)">
        <title>Bridging the Gap: Combining Genomics and Transcriptomics Approaches to Understand Stylosanthes scabra, an Orphan Legume from the Brazilian Caatinga.</title>
        <authorList>
            <person name="Ferreira-Neto J.R.C."/>
            <person name="da Silva M.D."/>
            <person name="Binneck E."/>
            <person name="de Melo N.F."/>
            <person name="da Silva R.H."/>
            <person name="de Melo A.L.T.M."/>
            <person name="Pandolfi V."/>
            <person name="Bustamante F.O."/>
            <person name="Brasileiro-Vidal A.C."/>
            <person name="Benko-Iseppon A.M."/>
        </authorList>
    </citation>
    <scope>NUCLEOTIDE SEQUENCE [LARGE SCALE GENOMIC DNA]</scope>
    <source>
        <tissue evidence="1">Leaves</tissue>
    </source>
</reference>
<organism evidence="1 2">
    <name type="scientific">Stylosanthes scabra</name>
    <dbReference type="NCBI Taxonomy" id="79078"/>
    <lineage>
        <taxon>Eukaryota</taxon>
        <taxon>Viridiplantae</taxon>
        <taxon>Streptophyta</taxon>
        <taxon>Embryophyta</taxon>
        <taxon>Tracheophyta</taxon>
        <taxon>Spermatophyta</taxon>
        <taxon>Magnoliopsida</taxon>
        <taxon>eudicotyledons</taxon>
        <taxon>Gunneridae</taxon>
        <taxon>Pentapetalae</taxon>
        <taxon>rosids</taxon>
        <taxon>fabids</taxon>
        <taxon>Fabales</taxon>
        <taxon>Fabaceae</taxon>
        <taxon>Papilionoideae</taxon>
        <taxon>50 kb inversion clade</taxon>
        <taxon>dalbergioids sensu lato</taxon>
        <taxon>Dalbergieae</taxon>
        <taxon>Pterocarpus clade</taxon>
        <taxon>Stylosanthes</taxon>
    </lineage>
</organism>
<name>A0ABU6WQL7_9FABA</name>
<protein>
    <submittedName>
        <fullName evidence="1">Uncharacterized protein</fullName>
    </submittedName>
</protein>
<keyword evidence="2" id="KW-1185">Reference proteome</keyword>
<evidence type="ECO:0000313" key="1">
    <source>
        <dbReference type="EMBL" id="MED6187674.1"/>
    </source>
</evidence>
<accession>A0ABU6WQL7</accession>
<gene>
    <name evidence="1" type="ORF">PIB30_078637</name>
</gene>
<dbReference type="Proteomes" id="UP001341840">
    <property type="component" value="Unassembled WGS sequence"/>
</dbReference>
<proteinExistence type="predicted"/>